<gene>
    <name evidence="1" type="ORF">GCM10017566_67220</name>
</gene>
<dbReference type="AlphaFoldDB" id="A0A8H9J6E1"/>
<evidence type="ECO:0000313" key="2">
    <source>
        <dbReference type="Proteomes" id="UP000658656"/>
    </source>
</evidence>
<comment type="caution">
    <text evidence="1">The sequence shown here is derived from an EMBL/GenBank/DDBJ whole genome shotgun (WGS) entry which is preliminary data.</text>
</comment>
<reference evidence="1" key="2">
    <citation type="submission" date="2020-09" db="EMBL/GenBank/DDBJ databases">
        <authorList>
            <person name="Sun Q."/>
            <person name="Zhou Y."/>
        </authorList>
    </citation>
    <scope>NUCLEOTIDE SEQUENCE</scope>
    <source>
        <strain evidence="1">CGMCC 4.7679</strain>
    </source>
</reference>
<protein>
    <submittedName>
        <fullName evidence="1">Uncharacterized protein</fullName>
    </submittedName>
</protein>
<proteinExistence type="predicted"/>
<accession>A0A8H9J6E1</accession>
<sequence>MTERLRDLGQQPAVPALLAKIIQSDVGSKGAQVPILSSRRWLGVGGTAGAARVAEPACPESDNLLFVRENPRSLNAR</sequence>
<organism evidence="1 2">
    <name type="scientific">Amycolatopsis bartoniae</name>
    <dbReference type="NCBI Taxonomy" id="941986"/>
    <lineage>
        <taxon>Bacteria</taxon>
        <taxon>Bacillati</taxon>
        <taxon>Actinomycetota</taxon>
        <taxon>Actinomycetes</taxon>
        <taxon>Pseudonocardiales</taxon>
        <taxon>Pseudonocardiaceae</taxon>
        <taxon>Amycolatopsis</taxon>
    </lineage>
</organism>
<evidence type="ECO:0000313" key="1">
    <source>
        <dbReference type="EMBL" id="GHF83716.1"/>
    </source>
</evidence>
<dbReference type="Proteomes" id="UP000658656">
    <property type="component" value="Unassembled WGS sequence"/>
</dbReference>
<dbReference type="EMBL" id="BNAV01000016">
    <property type="protein sequence ID" value="GHF83716.1"/>
    <property type="molecule type" value="Genomic_DNA"/>
</dbReference>
<name>A0A8H9J6E1_9PSEU</name>
<keyword evidence="2" id="KW-1185">Reference proteome</keyword>
<reference evidence="1" key="1">
    <citation type="journal article" date="2014" name="Int. J. Syst. Evol. Microbiol.">
        <title>Complete genome sequence of Corynebacterium casei LMG S-19264T (=DSM 44701T), isolated from a smear-ripened cheese.</title>
        <authorList>
            <consortium name="US DOE Joint Genome Institute (JGI-PGF)"/>
            <person name="Walter F."/>
            <person name="Albersmeier A."/>
            <person name="Kalinowski J."/>
            <person name="Ruckert C."/>
        </authorList>
    </citation>
    <scope>NUCLEOTIDE SEQUENCE</scope>
    <source>
        <strain evidence="1">CGMCC 4.7679</strain>
    </source>
</reference>